<dbReference type="OrthoDB" id="2802364at2759"/>
<dbReference type="EMBL" id="ML213715">
    <property type="protein sequence ID" value="TFK31713.1"/>
    <property type="molecule type" value="Genomic_DNA"/>
</dbReference>
<gene>
    <name evidence="1" type="ORF">BDQ12DRAFT_93371</name>
</gene>
<dbReference type="Proteomes" id="UP000308652">
    <property type="component" value="Unassembled WGS sequence"/>
</dbReference>
<dbReference type="AlphaFoldDB" id="A0A5C3LHQ0"/>
<reference evidence="1 2" key="1">
    <citation type="journal article" date="2019" name="Nat. Ecol. Evol.">
        <title>Megaphylogeny resolves global patterns of mushroom evolution.</title>
        <authorList>
            <person name="Varga T."/>
            <person name="Krizsan K."/>
            <person name="Foldi C."/>
            <person name="Dima B."/>
            <person name="Sanchez-Garcia M."/>
            <person name="Sanchez-Ramirez S."/>
            <person name="Szollosi G.J."/>
            <person name="Szarkandi J.G."/>
            <person name="Papp V."/>
            <person name="Albert L."/>
            <person name="Andreopoulos W."/>
            <person name="Angelini C."/>
            <person name="Antonin V."/>
            <person name="Barry K.W."/>
            <person name="Bougher N.L."/>
            <person name="Buchanan P."/>
            <person name="Buyck B."/>
            <person name="Bense V."/>
            <person name="Catcheside P."/>
            <person name="Chovatia M."/>
            <person name="Cooper J."/>
            <person name="Damon W."/>
            <person name="Desjardin D."/>
            <person name="Finy P."/>
            <person name="Geml J."/>
            <person name="Haridas S."/>
            <person name="Hughes K."/>
            <person name="Justo A."/>
            <person name="Karasinski D."/>
            <person name="Kautmanova I."/>
            <person name="Kiss B."/>
            <person name="Kocsube S."/>
            <person name="Kotiranta H."/>
            <person name="LaButti K.M."/>
            <person name="Lechner B.E."/>
            <person name="Liimatainen K."/>
            <person name="Lipzen A."/>
            <person name="Lukacs Z."/>
            <person name="Mihaltcheva S."/>
            <person name="Morgado L.N."/>
            <person name="Niskanen T."/>
            <person name="Noordeloos M.E."/>
            <person name="Ohm R.A."/>
            <person name="Ortiz-Santana B."/>
            <person name="Ovrebo C."/>
            <person name="Racz N."/>
            <person name="Riley R."/>
            <person name="Savchenko A."/>
            <person name="Shiryaev A."/>
            <person name="Soop K."/>
            <person name="Spirin V."/>
            <person name="Szebenyi C."/>
            <person name="Tomsovsky M."/>
            <person name="Tulloss R.E."/>
            <person name="Uehling J."/>
            <person name="Grigoriev I.V."/>
            <person name="Vagvolgyi C."/>
            <person name="Papp T."/>
            <person name="Martin F.M."/>
            <person name="Miettinen O."/>
            <person name="Hibbett D.S."/>
            <person name="Nagy L.G."/>
        </authorList>
    </citation>
    <scope>NUCLEOTIDE SEQUENCE [LARGE SCALE GENOMIC DNA]</scope>
    <source>
        <strain evidence="1 2">CBS 166.37</strain>
    </source>
</reference>
<evidence type="ECO:0000313" key="2">
    <source>
        <dbReference type="Proteomes" id="UP000308652"/>
    </source>
</evidence>
<protein>
    <submittedName>
        <fullName evidence="1">Uncharacterized protein</fullName>
    </submittedName>
</protein>
<sequence>MQRTSYLAMSEEPLDALCHHFNVSRVNFSGGMIPSTIDMPVLRDAHMPTHVLAVLPPDGITSPPLMLPIDAGLYDEGFRDGLALPESPPGTAAPVPRLHESTQTLIVTLPVVSLTVPHPASLPLLLLFGLGLETQPNYLAWRLLPAQVVGEFPNASAMAHVFSRFREETFEQCFRYTQGIWKNVLALGLKRAKIVELVHTAWNVTAEARRLRQRGAGQR</sequence>
<name>A0A5C3LHQ0_9AGAR</name>
<organism evidence="1 2">
    <name type="scientific">Crucibulum laeve</name>
    <dbReference type="NCBI Taxonomy" id="68775"/>
    <lineage>
        <taxon>Eukaryota</taxon>
        <taxon>Fungi</taxon>
        <taxon>Dikarya</taxon>
        <taxon>Basidiomycota</taxon>
        <taxon>Agaricomycotina</taxon>
        <taxon>Agaricomycetes</taxon>
        <taxon>Agaricomycetidae</taxon>
        <taxon>Agaricales</taxon>
        <taxon>Agaricineae</taxon>
        <taxon>Nidulariaceae</taxon>
        <taxon>Crucibulum</taxon>
    </lineage>
</organism>
<proteinExistence type="predicted"/>
<keyword evidence="2" id="KW-1185">Reference proteome</keyword>
<evidence type="ECO:0000313" key="1">
    <source>
        <dbReference type="EMBL" id="TFK31713.1"/>
    </source>
</evidence>
<accession>A0A5C3LHQ0</accession>